<dbReference type="InterPro" id="IPR025536">
    <property type="entry name" value="DUF4422"/>
</dbReference>
<evidence type="ECO:0000313" key="2">
    <source>
        <dbReference type="EMBL" id="OFA10597.1"/>
    </source>
</evidence>
<reference evidence="2 3" key="1">
    <citation type="submission" date="2016-09" db="EMBL/GenBank/DDBJ databases">
        <title>Genome Sequence of Lactobacillus sunkii Strain CG01.</title>
        <authorList>
            <person name="Poehlein A."/>
            <person name="Gabris C."/>
            <person name="Bengelsdorf F.R."/>
            <person name="Duerre P."/>
            <person name="Daniel R."/>
        </authorList>
    </citation>
    <scope>NUCLEOTIDE SEQUENCE [LARGE SCALE GENOMIC DNA]</scope>
    <source>
        <strain evidence="2 3">CG_D</strain>
    </source>
</reference>
<dbReference type="STRING" id="481719.LASUN_16650"/>
<gene>
    <name evidence="2" type="ORF">LASUN_16650</name>
</gene>
<name>A0A1E7XBV1_9LACO</name>
<evidence type="ECO:0000259" key="1">
    <source>
        <dbReference type="Pfam" id="PF14393"/>
    </source>
</evidence>
<dbReference type="EMBL" id="MIQE01000016">
    <property type="protein sequence ID" value="OFA10597.1"/>
    <property type="molecule type" value="Genomic_DNA"/>
</dbReference>
<feature type="domain" description="DUF4422" evidence="1">
    <location>
        <begin position="4"/>
        <end position="51"/>
    </location>
</feature>
<accession>A0A1E7XBV1</accession>
<sequence>METKILVAAHKKFQMPRNQKLYFPILVGAIYNYKQGINYQRDDEGNNIYCHEFHYK</sequence>
<dbReference type="Proteomes" id="UP000177010">
    <property type="component" value="Unassembled WGS sequence"/>
</dbReference>
<dbReference type="AlphaFoldDB" id="A0A1E7XBV1"/>
<protein>
    <recommendedName>
        <fullName evidence="1">DUF4422 domain-containing protein</fullName>
    </recommendedName>
</protein>
<evidence type="ECO:0000313" key="3">
    <source>
        <dbReference type="Proteomes" id="UP000177010"/>
    </source>
</evidence>
<organism evidence="2 3">
    <name type="scientific">Lentilactobacillus sunkii</name>
    <dbReference type="NCBI Taxonomy" id="481719"/>
    <lineage>
        <taxon>Bacteria</taxon>
        <taxon>Bacillati</taxon>
        <taxon>Bacillota</taxon>
        <taxon>Bacilli</taxon>
        <taxon>Lactobacillales</taxon>
        <taxon>Lactobacillaceae</taxon>
        <taxon>Lentilactobacillus</taxon>
    </lineage>
</organism>
<dbReference type="Pfam" id="PF14393">
    <property type="entry name" value="DUF4422"/>
    <property type="match status" value="1"/>
</dbReference>
<comment type="caution">
    <text evidence="2">The sequence shown here is derived from an EMBL/GenBank/DDBJ whole genome shotgun (WGS) entry which is preliminary data.</text>
</comment>
<proteinExistence type="predicted"/>